<dbReference type="Pfam" id="PF12118">
    <property type="entry name" value="SprA-related"/>
    <property type="match status" value="1"/>
</dbReference>
<dbReference type="EMBL" id="CP032101">
    <property type="protein sequence ID" value="AXX87186.1"/>
    <property type="molecule type" value="Genomic_DNA"/>
</dbReference>
<dbReference type="Proteomes" id="UP000264693">
    <property type="component" value="Chromosome"/>
</dbReference>
<name>A0A347TKQ8_9BACT</name>
<evidence type="ECO:0000313" key="2">
    <source>
        <dbReference type="Proteomes" id="UP000264693"/>
    </source>
</evidence>
<dbReference type="AlphaFoldDB" id="A0A347TKQ8"/>
<sequence>MLINDNLTVSSIYQQIAQKKAELANLDKEDLTKSFYEKSDSVNLTNSGNYDEEDYQRVLDKFENLDSKTRSHEQLHASLAHTKGAISYNYQMGPDGKLYATGGHVRLDTSIPKDEAAAIAKLDKLQKASAAPDGLSSADASIARAANLNKMLLLSKEQGVENAN</sequence>
<dbReference type="RefSeq" id="WP_099344927.1">
    <property type="nucleotide sequence ID" value="NZ_CP032101.1"/>
</dbReference>
<proteinExistence type="predicted"/>
<evidence type="ECO:0000313" key="1">
    <source>
        <dbReference type="EMBL" id="AXX87186.1"/>
    </source>
</evidence>
<accession>A0A347TKQ8</accession>
<organism evidence="1 2">
    <name type="scientific">Malaciobacter marinus</name>
    <dbReference type="NCBI Taxonomy" id="505249"/>
    <lineage>
        <taxon>Bacteria</taxon>
        <taxon>Pseudomonadati</taxon>
        <taxon>Campylobacterota</taxon>
        <taxon>Epsilonproteobacteria</taxon>
        <taxon>Campylobacterales</taxon>
        <taxon>Arcobacteraceae</taxon>
        <taxon>Malaciobacter</taxon>
    </lineage>
</organism>
<dbReference type="InterPro" id="IPR021973">
    <property type="entry name" value="SprA-related"/>
</dbReference>
<protein>
    <submittedName>
        <fullName evidence="1">SprA family protein</fullName>
    </submittedName>
</protein>
<dbReference type="KEGG" id="amar:AMRN_1450"/>
<gene>
    <name evidence="1" type="ORF">AMRN_1450</name>
</gene>
<reference evidence="1 2" key="1">
    <citation type="submission" date="2018-08" db="EMBL/GenBank/DDBJ databases">
        <title>Complete genome of the Arcobacter marinus type strain JCM 15502.</title>
        <authorList>
            <person name="Miller W.G."/>
            <person name="Yee E."/>
            <person name="Huynh S."/>
            <person name="Parker C.T."/>
        </authorList>
    </citation>
    <scope>NUCLEOTIDE SEQUENCE [LARGE SCALE GENOMIC DNA]</scope>
    <source>
        <strain evidence="1 2">JCM 15502</strain>
    </source>
</reference>